<accession>M1CFB1</accession>
<dbReference type="Proteomes" id="UP000011115">
    <property type="component" value="Unassembled WGS sequence"/>
</dbReference>
<dbReference type="HOGENOM" id="CLU_2762759_0_0_1"/>
<dbReference type="PaxDb" id="4113-PGSC0003DMT400066288"/>
<dbReference type="AlphaFoldDB" id="M1CFB1"/>
<name>M1CFB1_SOLTU</name>
<proteinExistence type="predicted"/>
<organism evidence="1 2">
    <name type="scientific">Solanum tuberosum</name>
    <name type="common">Potato</name>
    <dbReference type="NCBI Taxonomy" id="4113"/>
    <lineage>
        <taxon>Eukaryota</taxon>
        <taxon>Viridiplantae</taxon>
        <taxon>Streptophyta</taxon>
        <taxon>Embryophyta</taxon>
        <taxon>Tracheophyta</taxon>
        <taxon>Spermatophyta</taxon>
        <taxon>Magnoliopsida</taxon>
        <taxon>eudicotyledons</taxon>
        <taxon>Gunneridae</taxon>
        <taxon>Pentapetalae</taxon>
        <taxon>asterids</taxon>
        <taxon>lamiids</taxon>
        <taxon>Solanales</taxon>
        <taxon>Solanaceae</taxon>
        <taxon>Solanoideae</taxon>
        <taxon>Solaneae</taxon>
        <taxon>Solanum</taxon>
    </lineage>
</organism>
<dbReference type="EnsemblPlants" id="PGSC0003DMT400066288">
    <property type="protein sequence ID" value="PGSC0003DMT400066288"/>
    <property type="gene ID" value="PGSC0003DMG405025785"/>
</dbReference>
<reference evidence="1" key="2">
    <citation type="submission" date="2015-06" db="UniProtKB">
        <authorList>
            <consortium name="EnsemblPlants"/>
        </authorList>
    </citation>
    <scope>IDENTIFICATION</scope>
    <source>
        <strain evidence="1">DM1-3 516 R44</strain>
    </source>
</reference>
<protein>
    <submittedName>
        <fullName evidence="1">Dynamin</fullName>
    </submittedName>
</protein>
<dbReference type="Gramene" id="PGSC0003DMT400066288">
    <property type="protein sequence ID" value="PGSC0003DMT400066288"/>
    <property type="gene ID" value="PGSC0003DMG405025785"/>
</dbReference>
<evidence type="ECO:0000313" key="1">
    <source>
        <dbReference type="EnsemblPlants" id="PGSC0003DMT400066288"/>
    </source>
</evidence>
<evidence type="ECO:0000313" key="2">
    <source>
        <dbReference type="Proteomes" id="UP000011115"/>
    </source>
</evidence>
<sequence>MCPIITSEGCPSPSHKNSPITSSMRFIKIGNCCNSLTIQRWLIYEGIIQVRTSIIRMHYRDKKVVNNGLL</sequence>
<keyword evidence="2" id="KW-1185">Reference proteome</keyword>
<dbReference type="InParanoid" id="M1CFB1"/>
<reference evidence="2" key="1">
    <citation type="journal article" date="2011" name="Nature">
        <title>Genome sequence and analysis of the tuber crop potato.</title>
        <authorList>
            <consortium name="The Potato Genome Sequencing Consortium"/>
        </authorList>
    </citation>
    <scope>NUCLEOTIDE SEQUENCE [LARGE SCALE GENOMIC DNA]</scope>
    <source>
        <strain evidence="2">cv. DM1-3 516 R44</strain>
    </source>
</reference>